<protein>
    <recommendedName>
        <fullName evidence="3">IS30 family transposase</fullName>
    </recommendedName>
</protein>
<dbReference type="PANTHER" id="PTHR10948:SF23">
    <property type="entry name" value="TRANSPOSASE INSI FOR INSERTION SEQUENCE ELEMENT IS30A-RELATED"/>
    <property type="match status" value="1"/>
</dbReference>
<accession>A0A2T8FCW5</accession>
<proteinExistence type="predicted"/>
<evidence type="ECO:0000313" key="2">
    <source>
        <dbReference type="Proteomes" id="UP000246018"/>
    </source>
</evidence>
<dbReference type="GO" id="GO:0004803">
    <property type="term" value="F:transposase activity"/>
    <property type="evidence" value="ECO:0007669"/>
    <property type="project" value="TreeGrafter"/>
</dbReference>
<dbReference type="EMBL" id="QDGZ01000002">
    <property type="protein sequence ID" value="PVG83552.1"/>
    <property type="molecule type" value="Genomic_DNA"/>
</dbReference>
<dbReference type="GO" id="GO:0005829">
    <property type="term" value="C:cytosol"/>
    <property type="evidence" value="ECO:0007669"/>
    <property type="project" value="TreeGrafter"/>
</dbReference>
<gene>
    <name evidence="1" type="ORF">DDE18_04250</name>
</gene>
<dbReference type="InterPro" id="IPR051917">
    <property type="entry name" value="Transposase-Integrase"/>
</dbReference>
<evidence type="ECO:0000313" key="1">
    <source>
        <dbReference type="EMBL" id="PVG83552.1"/>
    </source>
</evidence>
<dbReference type="OrthoDB" id="9803231at2"/>
<dbReference type="Proteomes" id="UP000246018">
    <property type="component" value="Unassembled WGS sequence"/>
</dbReference>
<sequence length="66" mass="7491">MWQRGTNENTNRLLRHWFEKGEVLSGYAAEDLRRIADALNCRPRPTLDLQTQADRLAALLTNPAAA</sequence>
<comment type="caution">
    <text evidence="1">The sequence shown here is derived from an EMBL/GenBank/DDBJ whole genome shotgun (WGS) entry which is preliminary data.</text>
</comment>
<dbReference type="GO" id="GO:0032196">
    <property type="term" value="P:transposition"/>
    <property type="evidence" value="ECO:0007669"/>
    <property type="project" value="TreeGrafter"/>
</dbReference>
<reference evidence="1 2" key="1">
    <citation type="submission" date="2018-04" db="EMBL/GenBank/DDBJ databases">
        <title>Genome of Nocardioides gansuensis WSJ-1.</title>
        <authorList>
            <person name="Wu S."/>
            <person name="Wang G."/>
        </authorList>
    </citation>
    <scope>NUCLEOTIDE SEQUENCE [LARGE SCALE GENOMIC DNA]</scope>
    <source>
        <strain evidence="1 2">WSJ-1</strain>
    </source>
</reference>
<name>A0A2T8FCW5_9ACTN</name>
<dbReference type="PANTHER" id="PTHR10948">
    <property type="entry name" value="TRANSPOSASE"/>
    <property type="match status" value="1"/>
</dbReference>
<organism evidence="1 2">
    <name type="scientific">Nocardioides gansuensis</name>
    <dbReference type="NCBI Taxonomy" id="2138300"/>
    <lineage>
        <taxon>Bacteria</taxon>
        <taxon>Bacillati</taxon>
        <taxon>Actinomycetota</taxon>
        <taxon>Actinomycetes</taxon>
        <taxon>Propionibacteriales</taxon>
        <taxon>Nocardioidaceae</taxon>
        <taxon>Nocardioides</taxon>
    </lineage>
</organism>
<evidence type="ECO:0008006" key="3">
    <source>
        <dbReference type="Google" id="ProtNLM"/>
    </source>
</evidence>
<keyword evidence="2" id="KW-1185">Reference proteome</keyword>
<dbReference type="AlphaFoldDB" id="A0A2T8FCW5"/>